<dbReference type="OrthoDB" id="770241at2759"/>
<reference evidence="1 2" key="1">
    <citation type="journal article" date="2014" name="PLoS ONE">
        <title>Global Analysis of Gene Expression Profiles in Physic Nut (Jatropha curcas L.) Seedlings Exposed to Salt Stress.</title>
        <authorList>
            <person name="Zhang L."/>
            <person name="Zhang C."/>
            <person name="Wu P."/>
            <person name="Chen Y."/>
            <person name="Li M."/>
            <person name="Jiang H."/>
            <person name="Wu G."/>
        </authorList>
    </citation>
    <scope>NUCLEOTIDE SEQUENCE [LARGE SCALE GENOMIC DNA]</scope>
    <source>
        <strain evidence="2">cv. GZQX0401</strain>
        <tissue evidence="1">Young leaves</tissue>
    </source>
</reference>
<organism evidence="1 2">
    <name type="scientific">Jatropha curcas</name>
    <name type="common">Barbados nut</name>
    <dbReference type="NCBI Taxonomy" id="180498"/>
    <lineage>
        <taxon>Eukaryota</taxon>
        <taxon>Viridiplantae</taxon>
        <taxon>Streptophyta</taxon>
        <taxon>Embryophyta</taxon>
        <taxon>Tracheophyta</taxon>
        <taxon>Spermatophyta</taxon>
        <taxon>Magnoliopsida</taxon>
        <taxon>eudicotyledons</taxon>
        <taxon>Gunneridae</taxon>
        <taxon>Pentapetalae</taxon>
        <taxon>rosids</taxon>
        <taxon>fabids</taxon>
        <taxon>Malpighiales</taxon>
        <taxon>Euphorbiaceae</taxon>
        <taxon>Crotonoideae</taxon>
        <taxon>Jatropheae</taxon>
        <taxon>Jatropha</taxon>
    </lineage>
</organism>
<dbReference type="AlphaFoldDB" id="A0A067KF54"/>
<dbReference type="PANTHER" id="PTHR37763">
    <property type="entry name" value="EXOSOME COMPLEX EXONUCLEASE"/>
    <property type="match status" value="1"/>
</dbReference>
<dbReference type="PANTHER" id="PTHR37763:SF1">
    <property type="entry name" value="EXOSOME COMPLEX EXONUCLEASE"/>
    <property type="match status" value="1"/>
</dbReference>
<protein>
    <submittedName>
        <fullName evidence="1">Uncharacterized protein</fullName>
    </submittedName>
</protein>
<dbReference type="STRING" id="180498.A0A067KF54"/>
<dbReference type="Proteomes" id="UP000027138">
    <property type="component" value="Unassembled WGS sequence"/>
</dbReference>
<proteinExistence type="predicted"/>
<gene>
    <name evidence="1" type="ORF">JCGZ_07199</name>
</gene>
<evidence type="ECO:0000313" key="1">
    <source>
        <dbReference type="EMBL" id="KDP33628.1"/>
    </source>
</evidence>
<name>A0A067KF54_JATCU</name>
<sequence length="330" mass="37056">MHTLKSLVRVFVGSPFVQQNLRDSIEAVSANAELNPAASFSKLSEREPMIVDSLTKISNFLNISAQQRKLVRHTICPQVTKHRIWTGALMKILNGLKSEMDEYSGKGSNMGHQIVSSCLRFLADNYISDHDGTSWMQLRPPKTMESSGSGTWEDVLEMFNDLIGCLGSEKGLLYHVAKLEVMKEGLSQIKDVLVDKGIGYREAQHQESLVQKKLSKTLGHSSRCLFTLLLYYLYRHVRDIEVDLCGGIYGNDGGSTFRLYMGRILTSDEEKMVGSGVKQLHRALALFKFIWETAGMQGVLELQGHMWCIGAKDRTLTYRGTLFFVHGISL</sequence>
<evidence type="ECO:0000313" key="2">
    <source>
        <dbReference type="Proteomes" id="UP000027138"/>
    </source>
</evidence>
<accession>A0A067KF54</accession>
<keyword evidence="2" id="KW-1185">Reference proteome</keyword>
<dbReference type="EMBL" id="KK914539">
    <property type="protein sequence ID" value="KDP33628.1"/>
    <property type="molecule type" value="Genomic_DNA"/>
</dbReference>